<feature type="compositionally biased region" description="Low complexity" evidence="6">
    <location>
        <begin position="26"/>
        <end position="35"/>
    </location>
</feature>
<feature type="binding site" evidence="5">
    <location>
        <position position="224"/>
    </location>
    <ligand>
        <name>phosphoenolpyruvate</name>
        <dbReference type="ChEBI" id="CHEBI:58702"/>
    </ligand>
</feature>
<evidence type="ECO:0000313" key="8">
    <source>
        <dbReference type="Proteomes" id="UP000822993"/>
    </source>
</evidence>
<proteinExistence type="inferred from homology"/>
<protein>
    <recommendedName>
        <fullName evidence="5">Phosphoenolpyruvate guanylyltransferase</fullName>
        <shortName evidence="5">PEP guanylyltransferase</shortName>
        <ecNumber evidence="5">2.7.7.105</ecNumber>
    </recommendedName>
</protein>
<comment type="pathway">
    <text evidence="5">Cofactor biosynthesis; coenzyme F420 biosynthesis.</text>
</comment>
<dbReference type="GO" id="GO:0043814">
    <property type="term" value="F:phospholactate guanylyltransferase activity"/>
    <property type="evidence" value="ECO:0007669"/>
    <property type="project" value="InterPro"/>
</dbReference>
<accession>A0A9D5YXH3</accession>
<keyword evidence="4 5" id="KW-0342">GTP-binding</keyword>
<evidence type="ECO:0000313" key="7">
    <source>
        <dbReference type="EMBL" id="MBE7699175.1"/>
    </source>
</evidence>
<keyword evidence="1 5" id="KW-0808">Transferase</keyword>
<organism evidence="7 8">
    <name type="scientific">Oerskovia douganii</name>
    <dbReference type="NCBI Taxonomy" id="2762210"/>
    <lineage>
        <taxon>Bacteria</taxon>
        <taxon>Bacillati</taxon>
        <taxon>Actinomycetota</taxon>
        <taxon>Actinomycetes</taxon>
        <taxon>Micrococcales</taxon>
        <taxon>Cellulomonadaceae</taxon>
        <taxon>Oerskovia</taxon>
    </lineage>
</organism>
<comment type="caution">
    <text evidence="7">The sequence shown here is derived from an EMBL/GenBank/DDBJ whole genome shotgun (WGS) entry which is preliminary data.</text>
</comment>
<dbReference type="SUPFAM" id="SSF53448">
    <property type="entry name" value="Nucleotide-diphospho-sugar transferases"/>
    <property type="match status" value="1"/>
</dbReference>
<feature type="binding site" evidence="5">
    <location>
        <position position="243"/>
    </location>
    <ligand>
        <name>phosphoenolpyruvate</name>
        <dbReference type="ChEBI" id="CHEBI:58702"/>
    </ligand>
</feature>
<evidence type="ECO:0000256" key="2">
    <source>
        <dbReference type="ARBA" id="ARBA00022695"/>
    </source>
</evidence>
<comment type="similarity">
    <text evidence="5">Belongs to the CofC family.</text>
</comment>
<dbReference type="EMBL" id="JACSPN010000002">
    <property type="protein sequence ID" value="MBE7699175.1"/>
    <property type="molecule type" value="Genomic_DNA"/>
</dbReference>
<dbReference type="InterPro" id="IPR002835">
    <property type="entry name" value="CofC"/>
</dbReference>
<dbReference type="Gene3D" id="3.90.550.10">
    <property type="entry name" value="Spore Coat Polysaccharide Biosynthesis Protein SpsA, Chain A"/>
    <property type="match status" value="1"/>
</dbReference>
<evidence type="ECO:0000256" key="1">
    <source>
        <dbReference type="ARBA" id="ARBA00022679"/>
    </source>
</evidence>
<feature type="compositionally biased region" description="Polar residues" evidence="6">
    <location>
        <begin position="1"/>
        <end position="10"/>
    </location>
</feature>
<evidence type="ECO:0000256" key="4">
    <source>
        <dbReference type="ARBA" id="ARBA00023134"/>
    </source>
</evidence>
<dbReference type="Proteomes" id="UP000822993">
    <property type="component" value="Unassembled WGS sequence"/>
</dbReference>
<feature type="binding site" evidence="5">
    <location>
        <position position="240"/>
    </location>
    <ligand>
        <name>phosphoenolpyruvate</name>
        <dbReference type="ChEBI" id="CHEBI:58702"/>
    </ligand>
</feature>
<feature type="region of interest" description="Disordered" evidence="6">
    <location>
        <begin position="1"/>
        <end position="35"/>
    </location>
</feature>
<feature type="region of interest" description="Disordered" evidence="6">
    <location>
        <begin position="109"/>
        <end position="146"/>
    </location>
</feature>
<dbReference type="PANTHER" id="PTHR40392">
    <property type="entry name" value="2-PHOSPHO-L-LACTATE GUANYLYLTRANSFERASE"/>
    <property type="match status" value="1"/>
</dbReference>
<dbReference type="AlphaFoldDB" id="A0A9D5YXH3"/>
<dbReference type="GO" id="GO:0052645">
    <property type="term" value="P:F420-0 metabolic process"/>
    <property type="evidence" value="ECO:0007669"/>
    <property type="project" value="UniProtKB-UniRule"/>
</dbReference>
<comment type="function">
    <text evidence="5">Guanylyltransferase that catalyzes the activation of phosphoenolpyruvate (PEP) as enolpyruvoyl-2-diphospho-5'-guanosine, via the condensation of PEP with GTP. It is involved in the biosynthesis of coenzyme F420, a hydride carrier cofactor.</text>
</comment>
<keyword evidence="3 5" id="KW-0547">Nucleotide-binding</keyword>
<dbReference type="Pfam" id="PF01983">
    <property type="entry name" value="CofC"/>
    <property type="match status" value="1"/>
</dbReference>
<keyword evidence="8" id="KW-1185">Reference proteome</keyword>
<evidence type="ECO:0000256" key="5">
    <source>
        <dbReference type="HAMAP-Rule" id="MF_02114"/>
    </source>
</evidence>
<dbReference type="EC" id="2.7.7.105" evidence="5"/>
<comment type="catalytic activity">
    <reaction evidence="5">
        <text>phosphoenolpyruvate + GTP + H(+) = enolpyruvoyl-2-diphospho-5'-guanosine + diphosphate</text>
        <dbReference type="Rhea" id="RHEA:30519"/>
        <dbReference type="ChEBI" id="CHEBI:15378"/>
        <dbReference type="ChEBI" id="CHEBI:33019"/>
        <dbReference type="ChEBI" id="CHEBI:37565"/>
        <dbReference type="ChEBI" id="CHEBI:58702"/>
        <dbReference type="ChEBI" id="CHEBI:143701"/>
        <dbReference type="EC" id="2.7.7.105"/>
    </reaction>
</comment>
<keyword evidence="2 5" id="KW-0548">Nucleotidyltransferase</keyword>
<evidence type="ECO:0000256" key="6">
    <source>
        <dbReference type="SAM" id="MobiDB-lite"/>
    </source>
</evidence>
<dbReference type="InterPro" id="IPR029044">
    <property type="entry name" value="Nucleotide-diphossugar_trans"/>
</dbReference>
<sequence>MPDGATSASPDASPARGDLPDGGPHPGDTGAAGAHAVGRRVVAVVPLRDGSSGKSRLASVLDPAERSRLIGVLARHVVGTLLASEAVERVLVVTSDPRFTWRALGSLVPPVRPPLDEAPPAESSTPAGGDEAGAAGEGAAGDAEADGPGRLQIVLQPASRPGLNAALDVGREVVAGLATDPAAPAARLLVAHADLPALTVEDVDALLAHDAPIVVATDRARSGTNLLVLDADVAFTFRFGVGSLPAHLAEADHRGVRAAVVQRTGTAVDLDTLDDWAELPADVRARDDLSALHRAMDRAGSGT</sequence>
<dbReference type="PANTHER" id="PTHR40392:SF1">
    <property type="entry name" value="2-PHOSPHO-L-LACTATE GUANYLYLTRANSFERASE"/>
    <property type="match status" value="1"/>
</dbReference>
<name>A0A9D5YXH3_9CELL</name>
<dbReference type="HAMAP" id="MF_02114">
    <property type="entry name" value="CofC"/>
    <property type="match status" value="1"/>
</dbReference>
<reference evidence="7 8" key="1">
    <citation type="submission" date="2020-08" db="EMBL/GenBank/DDBJ databases">
        <title>A Genomic Blueprint of the Chicken Gut Microbiome.</title>
        <authorList>
            <person name="Gilroy R."/>
            <person name="Ravi A."/>
            <person name="Getino M."/>
            <person name="Pursley I."/>
            <person name="Horton D.L."/>
            <person name="Alikhan N.-F."/>
            <person name="Baker D."/>
            <person name="Gharbi K."/>
            <person name="Hall N."/>
            <person name="Watson M."/>
            <person name="Adriaenssens E.M."/>
            <person name="Foster-Nyarko E."/>
            <person name="Jarju S."/>
            <person name="Secka A."/>
            <person name="Antonio M."/>
            <person name="Oren A."/>
            <person name="Chaudhuri R."/>
            <person name="La Ragione R.M."/>
            <person name="Hildebrand F."/>
            <person name="Pallen M.J."/>
        </authorList>
    </citation>
    <scope>NUCLEOTIDE SEQUENCE [LARGE SCALE GENOMIC DNA]</scope>
    <source>
        <strain evidence="7 8">Sa1BUA8</strain>
    </source>
</reference>
<dbReference type="NCBIfam" id="TIGR03552">
    <property type="entry name" value="F420_cofC"/>
    <property type="match status" value="1"/>
</dbReference>
<evidence type="ECO:0000256" key="3">
    <source>
        <dbReference type="ARBA" id="ARBA00022741"/>
    </source>
</evidence>
<dbReference type="GO" id="GO:0005525">
    <property type="term" value="F:GTP binding"/>
    <property type="evidence" value="ECO:0007669"/>
    <property type="project" value="UniProtKB-KW"/>
</dbReference>
<gene>
    <name evidence="7" type="primary">cofC</name>
    <name evidence="5" type="synonym">fbiD</name>
    <name evidence="7" type="ORF">H9623_02490</name>
</gene>